<sequence length="73" mass="8388">MKLILERDTTPAPIGFPLFRTFPLVARAKAKSPFHIQGLSRESRCSSNSRQTRGDSVLVFSFPLSFKLHRFFF</sequence>
<comment type="caution">
    <text evidence="1">The sequence shown here is derived from an EMBL/GenBank/DDBJ whole genome shotgun (WGS) entry which is preliminary data.</text>
</comment>
<protein>
    <submittedName>
        <fullName evidence="1">Uncharacterized protein</fullName>
    </submittedName>
</protein>
<accession>A0ABQ9ZYT9</accession>
<gene>
    <name evidence="1" type="ORF">OUZ56_000141</name>
</gene>
<proteinExistence type="predicted"/>
<name>A0ABQ9ZYT9_9CRUS</name>
<keyword evidence="2" id="KW-1185">Reference proteome</keyword>
<reference evidence="1 2" key="1">
    <citation type="journal article" date="2023" name="Nucleic Acids Res.">
        <title>The hologenome of Daphnia magna reveals possible DNA methylation and microbiome-mediated evolution of the host genome.</title>
        <authorList>
            <person name="Chaturvedi A."/>
            <person name="Li X."/>
            <person name="Dhandapani V."/>
            <person name="Marshall H."/>
            <person name="Kissane S."/>
            <person name="Cuenca-Cambronero M."/>
            <person name="Asole G."/>
            <person name="Calvet F."/>
            <person name="Ruiz-Romero M."/>
            <person name="Marangio P."/>
            <person name="Guigo R."/>
            <person name="Rago D."/>
            <person name="Mirbahai L."/>
            <person name="Eastwood N."/>
            <person name="Colbourne J.K."/>
            <person name="Zhou J."/>
            <person name="Mallon E."/>
            <person name="Orsini L."/>
        </authorList>
    </citation>
    <scope>NUCLEOTIDE SEQUENCE [LARGE SCALE GENOMIC DNA]</scope>
    <source>
        <strain evidence="1">LRV0_1</strain>
    </source>
</reference>
<evidence type="ECO:0000313" key="2">
    <source>
        <dbReference type="Proteomes" id="UP001234178"/>
    </source>
</evidence>
<dbReference type="Proteomes" id="UP001234178">
    <property type="component" value="Unassembled WGS sequence"/>
</dbReference>
<organism evidence="1 2">
    <name type="scientific">Daphnia magna</name>
    <dbReference type="NCBI Taxonomy" id="35525"/>
    <lineage>
        <taxon>Eukaryota</taxon>
        <taxon>Metazoa</taxon>
        <taxon>Ecdysozoa</taxon>
        <taxon>Arthropoda</taxon>
        <taxon>Crustacea</taxon>
        <taxon>Branchiopoda</taxon>
        <taxon>Diplostraca</taxon>
        <taxon>Cladocera</taxon>
        <taxon>Anomopoda</taxon>
        <taxon>Daphniidae</taxon>
        <taxon>Daphnia</taxon>
    </lineage>
</organism>
<dbReference type="EMBL" id="JAOYFB010000036">
    <property type="protein sequence ID" value="KAK4018072.1"/>
    <property type="molecule type" value="Genomic_DNA"/>
</dbReference>
<evidence type="ECO:0000313" key="1">
    <source>
        <dbReference type="EMBL" id="KAK4018072.1"/>
    </source>
</evidence>